<dbReference type="Pfam" id="PF00069">
    <property type="entry name" value="Pkinase"/>
    <property type="match status" value="1"/>
</dbReference>
<evidence type="ECO:0000256" key="1">
    <source>
        <dbReference type="ARBA" id="ARBA00022679"/>
    </source>
</evidence>
<keyword evidence="8" id="KW-1185">Reference proteome</keyword>
<dbReference type="GO" id="GO:0005524">
    <property type="term" value="F:ATP binding"/>
    <property type="evidence" value="ECO:0007669"/>
    <property type="project" value="UniProtKB-KW"/>
</dbReference>
<dbReference type="InterPro" id="IPR011009">
    <property type="entry name" value="Kinase-like_dom_sf"/>
</dbReference>
<proteinExistence type="inferred from homology"/>
<dbReference type="EMBL" id="OC858016">
    <property type="protein sequence ID" value="CAD7625932.1"/>
    <property type="molecule type" value="Genomic_DNA"/>
</dbReference>
<dbReference type="InterPro" id="IPR008271">
    <property type="entry name" value="Ser/Thr_kinase_AS"/>
</dbReference>
<evidence type="ECO:0000256" key="2">
    <source>
        <dbReference type="ARBA" id="ARBA00022741"/>
    </source>
</evidence>
<dbReference type="PROSITE" id="PS00108">
    <property type="entry name" value="PROTEIN_KINASE_ST"/>
    <property type="match status" value="1"/>
</dbReference>
<dbReference type="Proteomes" id="UP000759131">
    <property type="component" value="Unassembled WGS sequence"/>
</dbReference>
<dbReference type="AlphaFoldDB" id="A0A7R9KN69"/>
<accession>A0A7R9KN69</accession>
<keyword evidence="2" id="KW-0547">Nucleotide-binding</keyword>
<protein>
    <recommendedName>
        <fullName evidence="6">Protein kinase domain-containing protein</fullName>
    </recommendedName>
</protein>
<dbReference type="PANTHER" id="PTHR11042">
    <property type="entry name" value="EUKARYOTIC TRANSLATION INITIATION FACTOR 2-ALPHA KINASE EIF2-ALPHA KINASE -RELATED"/>
    <property type="match status" value="1"/>
</dbReference>
<reference evidence="7" key="1">
    <citation type="submission" date="2020-11" db="EMBL/GenBank/DDBJ databases">
        <authorList>
            <person name="Tran Van P."/>
        </authorList>
    </citation>
    <scope>NUCLEOTIDE SEQUENCE</scope>
</reference>
<dbReference type="OrthoDB" id="2447511at2759"/>
<sequence length="853" mass="93717">MLNLVVNVKFIIVLDVQTGTIFASVFEHHCRAPMMCAAVCVNGCVCNPGYIKESTYGKSVEADALANDCLCGDVAGNICGSIANKQTNRVTADPALIGAQWKLFQTLCCAKAVVAGDHCCVRANIPGANGEYTLIGECRPDGYYTCKAGGIQAQLKFVCPICAINDVDGMDSCNSAFIANQFIYQQTLDTDFIVEGGNPCTCTLWRGTHCGYRANLDIDPSKQQSPLTGDCEPKGLYSCFDVGTVATLKQPCAYCNGRFQVYGIDECIKDTECYCNGQEGTFCYDNNIRTYNVFKGQCRSSSIYRCAGNTGNVAQYVQHCHNCLDSRDSVLGKGLAYCDEPCRCGLLMGKHCGSWAVVDSPDGHVLSGNCTEQGLYECTQSGGVAKLLDTCPLCAQTNKPFDNDSCNESVRCTCGESTGRLCSDSVGSELKGICNKNGIYQCDKPHAEALFVQHCHECHQSEPGHAKCTGTCRCGDTLGQHCGTRAGEGEFSRKPVLSGNCLPNRLYNCIESGKNSHYIDECDNCYVNNTIGSDNCYPASNCMCGKPLRTHCGSRADVDTEYGPLLTGECDPDGLYLCLESYTSARLKSWCADKCQLNAGTGNDFCQSDTSSIKELEILLYVQSAHVVEYYSFWSENNNLFIQMEYCQDTLKNILKLRLGAFDRKCGQPMCVVEYFIFTEIFRELLEGVHYLHSLQIPIIHRDLKPANILISYDYVNERQFIKLCDFGLATFHTRSQASHTYGVGSPGYTPNEMSNTVYNKRPNCDRILSSVTKWTVDRQLIKIAYLNRTSAVTNSADTPTHTPTIPPILYTNSGQFIANFSTIRASNACSGIRLMRVKPGSDCRRVRADHWV</sequence>
<dbReference type="GO" id="GO:0004672">
    <property type="term" value="F:protein kinase activity"/>
    <property type="evidence" value="ECO:0007669"/>
    <property type="project" value="InterPro"/>
</dbReference>
<evidence type="ECO:0000259" key="6">
    <source>
        <dbReference type="PROSITE" id="PS50011"/>
    </source>
</evidence>
<evidence type="ECO:0000313" key="8">
    <source>
        <dbReference type="Proteomes" id="UP000759131"/>
    </source>
</evidence>
<keyword evidence="3" id="KW-0418">Kinase</keyword>
<keyword evidence="1" id="KW-0808">Transferase</keyword>
<evidence type="ECO:0000256" key="3">
    <source>
        <dbReference type="ARBA" id="ARBA00022777"/>
    </source>
</evidence>
<evidence type="ECO:0000256" key="4">
    <source>
        <dbReference type="ARBA" id="ARBA00022840"/>
    </source>
</evidence>
<name>A0A7R9KN69_9ACAR</name>
<feature type="domain" description="Protein kinase" evidence="6">
    <location>
        <begin position="480"/>
        <end position="853"/>
    </location>
</feature>
<comment type="similarity">
    <text evidence="5">Belongs to the protein kinase superfamily. Ser/Thr protein kinase family. GCN2 subfamily.</text>
</comment>
<dbReference type="GO" id="GO:0005634">
    <property type="term" value="C:nucleus"/>
    <property type="evidence" value="ECO:0007669"/>
    <property type="project" value="TreeGrafter"/>
</dbReference>
<dbReference type="InterPro" id="IPR000719">
    <property type="entry name" value="Prot_kinase_dom"/>
</dbReference>
<dbReference type="EMBL" id="CAJPIZ010003441">
    <property type="protein sequence ID" value="CAG2106362.1"/>
    <property type="molecule type" value="Genomic_DNA"/>
</dbReference>
<gene>
    <name evidence="7" type="ORF">OSB1V03_LOCUS6365</name>
</gene>
<dbReference type="InterPro" id="IPR050339">
    <property type="entry name" value="CC_SR_Kinase"/>
</dbReference>
<keyword evidence="4" id="KW-0067">ATP-binding</keyword>
<organism evidence="7">
    <name type="scientific">Medioppia subpectinata</name>
    <dbReference type="NCBI Taxonomy" id="1979941"/>
    <lineage>
        <taxon>Eukaryota</taxon>
        <taxon>Metazoa</taxon>
        <taxon>Ecdysozoa</taxon>
        <taxon>Arthropoda</taxon>
        <taxon>Chelicerata</taxon>
        <taxon>Arachnida</taxon>
        <taxon>Acari</taxon>
        <taxon>Acariformes</taxon>
        <taxon>Sarcoptiformes</taxon>
        <taxon>Oribatida</taxon>
        <taxon>Brachypylina</taxon>
        <taxon>Oppioidea</taxon>
        <taxon>Oppiidae</taxon>
        <taxon>Medioppia</taxon>
    </lineage>
</organism>
<dbReference type="SMART" id="SM00220">
    <property type="entry name" value="S_TKc"/>
    <property type="match status" value="1"/>
</dbReference>
<dbReference type="SUPFAM" id="SSF56112">
    <property type="entry name" value="Protein kinase-like (PK-like)"/>
    <property type="match status" value="1"/>
</dbReference>
<evidence type="ECO:0000313" key="7">
    <source>
        <dbReference type="EMBL" id="CAD7625932.1"/>
    </source>
</evidence>
<evidence type="ECO:0000256" key="5">
    <source>
        <dbReference type="ARBA" id="ARBA00037982"/>
    </source>
</evidence>
<dbReference type="PROSITE" id="PS50011">
    <property type="entry name" value="PROTEIN_KINASE_DOM"/>
    <property type="match status" value="1"/>
</dbReference>
<dbReference type="Gene3D" id="1.10.510.10">
    <property type="entry name" value="Transferase(Phosphotransferase) domain 1"/>
    <property type="match status" value="1"/>
</dbReference>
<dbReference type="GO" id="GO:0005737">
    <property type="term" value="C:cytoplasm"/>
    <property type="evidence" value="ECO:0007669"/>
    <property type="project" value="TreeGrafter"/>
</dbReference>